<accession>A0A1R1MMH8</accession>
<comment type="caution">
    <text evidence="6">The sequence shown here is derived from an EMBL/GenBank/DDBJ whole genome shotgun (WGS) entry which is preliminary data.</text>
</comment>
<dbReference type="Pfam" id="PF04973">
    <property type="entry name" value="NMN_transporter"/>
    <property type="match status" value="1"/>
</dbReference>
<evidence type="ECO:0000256" key="2">
    <source>
        <dbReference type="ARBA" id="ARBA00022692"/>
    </source>
</evidence>
<feature type="transmembrane region" description="Helical" evidence="5">
    <location>
        <begin position="9"/>
        <end position="26"/>
    </location>
</feature>
<protein>
    <submittedName>
        <fullName evidence="6">Nicotinamide mononucleotide transporter</fullName>
    </submittedName>
</protein>
<dbReference type="Proteomes" id="UP000187408">
    <property type="component" value="Unassembled WGS sequence"/>
</dbReference>
<keyword evidence="2 5" id="KW-0812">Transmembrane</keyword>
<evidence type="ECO:0000313" key="6">
    <source>
        <dbReference type="EMBL" id="OMH41032.1"/>
    </source>
</evidence>
<evidence type="ECO:0000256" key="4">
    <source>
        <dbReference type="ARBA" id="ARBA00023136"/>
    </source>
</evidence>
<reference evidence="6 7" key="1">
    <citation type="submission" date="2016-10" db="EMBL/GenBank/DDBJ databases">
        <title>Genome sequence of a sulfur-reducing bacterium Desulfurobacterium indicum K6013.</title>
        <authorList>
            <person name="Cao J."/>
            <person name="Shao Z."/>
            <person name="Alain K."/>
            <person name="Jebbar M."/>
        </authorList>
    </citation>
    <scope>NUCLEOTIDE SEQUENCE [LARGE SCALE GENOMIC DNA]</scope>
    <source>
        <strain evidence="6 7">K6013</strain>
    </source>
</reference>
<dbReference type="AlphaFoldDB" id="A0A1R1MMH8"/>
<feature type="transmembrane region" description="Helical" evidence="5">
    <location>
        <begin position="56"/>
        <end position="76"/>
    </location>
</feature>
<proteinExistence type="predicted"/>
<gene>
    <name evidence="6" type="ORF">BLW93_02350</name>
</gene>
<dbReference type="GO" id="GO:0034257">
    <property type="term" value="F:nicotinamide riboside transmembrane transporter activity"/>
    <property type="evidence" value="ECO:0007669"/>
    <property type="project" value="InterPro"/>
</dbReference>
<dbReference type="EMBL" id="MOEN01000005">
    <property type="protein sequence ID" value="OMH41032.1"/>
    <property type="molecule type" value="Genomic_DNA"/>
</dbReference>
<organism evidence="6 7">
    <name type="scientific">Desulfurobacterium indicum</name>
    <dbReference type="NCBI Taxonomy" id="1914305"/>
    <lineage>
        <taxon>Bacteria</taxon>
        <taxon>Pseudomonadati</taxon>
        <taxon>Aquificota</taxon>
        <taxon>Aquificia</taxon>
        <taxon>Desulfurobacteriales</taxon>
        <taxon>Desulfurobacteriaceae</taxon>
        <taxon>Desulfurobacterium</taxon>
    </lineage>
</organism>
<comment type="subcellular location">
    <subcellularLocation>
        <location evidence="1">Membrane</location>
        <topology evidence="1">Multi-pass membrane protein</topology>
    </subcellularLocation>
</comment>
<sequence length="80" mass="8734">MERTKGQKILEIVASVFGVSGLFITALGYPNIGFMVALCASTLYAIYAYKTKQYGILTSSLIYAIVEVIGIVHWTLNNGK</sequence>
<dbReference type="InterPro" id="IPR006419">
    <property type="entry name" value="NMN_transpt_PnuC"/>
</dbReference>
<evidence type="ECO:0000256" key="1">
    <source>
        <dbReference type="ARBA" id="ARBA00004141"/>
    </source>
</evidence>
<dbReference type="RefSeq" id="WP_076712511.1">
    <property type="nucleotide sequence ID" value="NZ_MOEN01000005.1"/>
</dbReference>
<evidence type="ECO:0000256" key="5">
    <source>
        <dbReference type="SAM" id="Phobius"/>
    </source>
</evidence>
<evidence type="ECO:0000313" key="7">
    <source>
        <dbReference type="Proteomes" id="UP000187408"/>
    </source>
</evidence>
<keyword evidence="4 5" id="KW-0472">Membrane</keyword>
<dbReference type="STRING" id="1914305.BLW93_02350"/>
<keyword evidence="3 5" id="KW-1133">Transmembrane helix</keyword>
<name>A0A1R1MMH8_9BACT</name>
<keyword evidence="7" id="KW-1185">Reference proteome</keyword>
<evidence type="ECO:0000256" key="3">
    <source>
        <dbReference type="ARBA" id="ARBA00022989"/>
    </source>
</evidence>
<dbReference type="GO" id="GO:0016020">
    <property type="term" value="C:membrane"/>
    <property type="evidence" value="ECO:0007669"/>
    <property type="project" value="UniProtKB-SubCell"/>
</dbReference>
<dbReference type="OrthoDB" id="14978at2"/>